<dbReference type="InterPro" id="IPR022385">
    <property type="entry name" value="Rhs_assc_core"/>
</dbReference>
<evidence type="ECO:0000256" key="5">
    <source>
        <dbReference type="ARBA" id="ARBA00023026"/>
    </source>
</evidence>
<keyword evidence="2" id="KW-0964">Secreted</keyword>
<keyword evidence="4" id="KW-0677">Repeat</keyword>
<dbReference type="Proteomes" id="UP000267049">
    <property type="component" value="Unassembled WGS sequence"/>
</dbReference>
<dbReference type="EMBL" id="RIBS01000002">
    <property type="protein sequence ID" value="RNF85293.1"/>
    <property type="molecule type" value="Genomic_DNA"/>
</dbReference>
<comment type="subcellular location">
    <subcellularLocation>
        <location evidence="1">Secreted</location>
    </subcellularLocation>
</comment>
<organism evidence="8 9">
    <name type="scientific">Montanilutibacter psychrotolerans</name>
    <dbReference type="NCBI Taxonomy" id="1327343"/>
    <lineage>
        <taxon>Bacteria</taxon>
        <taxon>Pseudomonadati</taxon>
        <taxon>Pseudomonadota</taxon>
        <taxon>Gammaproteobacteria</taxon>
        <taxon>Lysobacterales</taxon>
        <taxon>Lysobacteraceae</taxon>
        <taxon>Montanilutibacter</taxon>
    </lineage>
</organism>
<dbReference type="InterPro" id="IPR022045">
    <property type="entry name" value="TcdB_toxin_mid/N"/>
</dbReference>
<evidence type="ECO:0000259" key="6">
    <source>
        <dbReference type="Pfam" id="PF12256"/>
    </source>
</evidence>
<evidence type="ECO:0000256" key="1">
    <source>
        <dbReference type="ARBA" id="ARBA00004613"/>
    </source>
</evidence>
<dbReference type="InterPro" id="IPR050708">
    <property type="entry name" value="T6SS_VgrG/RHS"/>
</dbReference>
<proteinExistence type="predicted"/>
<dbReference type="GO" id="GO:0005576">
    <property type="term" value="C:extracellular region"/>
    <property type="evidence" value="ECO:0007669"/>
    <property type="project" value="UniProtKB-SubCell"/>
</dbReference>
<dbReference type="Pfam" id="PF12256">
    <property type="entry name" value="TcdB_toxin_midN"/>
    <property type="match status" value="1"/>
</dbReference>
<dbReference type="Pfam" id="PF03534">
    <property type="entry name" value="SpvB"/>
    <property type="match status" value="1"/>
</dbReference>
<sequence>MVADAIADVGAMDATVVVPDTASDVVAATAAEFRVDESGSATYSVALYAVPGTAGVSPKLSLNYSSQASNGPLGKGWSIGGLSSVSRCRATREAGDFIVGGVVTDGDPRPVNFTASDRYCLDGQRLLVVADGPACANVAGMQVQQLRTEIETFSRVCAYTPTASATNGPAFFTVERKDGSTSWYGDRVSNNTQALGYNGYFNSTAPGKTASALLWAQTRFQDSTGNYIDYHYLKNPAGARLGEHLISKVRYTGKVVLPGQVGTAKAPYAEIVFNYSARPGAQWQRGYQAGGELAQSQRLDSIASFGDGKPARFYKLAYGTSSSGSNASLLTSLQECRDGSAAVCMAPTTFDWSAPSNAFVGEGTWNPGLFGSMQKFNGYKLGDINGDGRPDMVWLKNADTSEACTTEYIVVAIGELDSYGKPTFRPVTDQQLCAPTEISVLGDASWQLFDYNGDGRDDLFMAGGGANDTWAIYPSLGESGTAIDMGTNLLAGIPIPVSRSTSPTVRLEHPQLADLSGDGLLDIVYSRTNGSLVARLMERRTGVFAWGAERSIVLPPKPAGDPCVGSPGEDCASSNYTQLNQNIGSFQLQDFNGDSRSDLTANHITSWSYTVPGPCDTDKGDGGDPNLVSATPLGRTCRYGFAAGFLLSLTVDSIAPGHIGVIKLSTYRSWNSLLASQIFHNREVNEHFADFNGDGLTDLLQVAHPSQNSTVHLNTGAGYAAPIAVGIPSKKEFIRVADLNGDGRADIIYPRVTQDMYVVRYATRAGGLEAEVPVAGGGATTDCGDDPCFNRYSSFFADLDADGVLDYFRIRWSDDDPHFYVARSTTRHRPRDVIARFTNGFGARTEVHYAPLTNGALYRRGVNSRNSLNWGRGAPVMDLLAPTYAVASVSSSSPQAGNANAKATVHYRYAGAKVQAGGRGFLGFREIATIDVNQSGGYVTTTTSYNQNFPYTGMPSRTTKRAVVGGSYAVPTCLNPAQAVGNACFATPGQGFPALPGSWFSDSLQSWEADTNIGAGFAAYSAAIQAPVQVRTSGSEESLRDPTSGTQTSRLVTTFDYASHGNVTLTSADTIAGAGSTPMSTVITANTYSADNVTYWRLGRLTAATVTHRRPGLPDVVRKSQFAYDVGPTMTGQLTQERSFAGDGSDARQNLLKVYTLDEYGNRVRSSTCAHPATASACAGAVDFHPATPTHIRRYSRIKYDTRGRYPVTTYEPFWNGAGASEQATQTVVSRNVFGDVTETVNLNGVSTRAVAGTFGRPYYAWAQVRSGFAVGDPVAGVEAWTTYRWCGTGVGQVSCPAGARFRQQVRGDVSATTWTWFDVLGRPIMKAGGTFNVNVADKDVSGVCTDYNAAGNPVRVSNPFFLAGTGGSNGPTVAADVCQAGRRWTVTAYDLLGRPTKITAPDSSTVSTEYRANLTIGTDPRGKTTTEIRNAKGELSQTIDADGLVTGYKYNADGTLFEVNRDAGRGPIRNRFGYDELGRKTVQDDPDAGALYFEYNALGELTAQRDGEGNRIESEIDGRGRTWRLTVRSAAGSVESTSTFEFDTAANGVGQLAREEVAGTYTAWAGQAATALEFARSYQYDAFGRGLGTTTSIDGVTYVTAVRYDTYGRPWKGMDASGRWAKTAFNSRGQAVSVCESSATDTDTSCPSDDTTYLSTLETDAWGHVVRERRGNSGAMEVTRSYRTDNGRVEAVCAGVSFSCNVLQEGYGWDVAGNLHTQQKDRHYLETFVYDNLNRVTGAKFAMQAGVPVNVTSLTHSYDALGNVCKRQGYSYGYEGMAGCGTGTLVGSGGAGPVGAHRVSEIGTSAGVVSSYYYDTRGNQTLRDSSGTSADRTIRYSIDNLAHEIALGNGLRARFWYGSDGARYKREDAAGSKRTLYLGNVEIEVVGGVTTIKRTVAGVMLQKVVGAAVTRSYLFHDHLGSLARITDAKGVVTDKLDYRPFGERRDTANPVLKTTTAPSLTTRGFTGHEHIDGLGVIHMNGRIYDPDLGRFLQPDPVIQAPNSAQSWNAYTYVFNNPLRYTDPTGMIGIEERQWAATAFAIVYTYFTWDLQGGAAIAAAAAGGFVSGSIATGSWDGGIRGAFTAGLTAGIGMGVAHYGSAVRVGAMAMTGGVLEYVQGGSFGHAFVAAGLTAAVMPGVRDIPNDFARITVGALLGGTLSELTGGKFANGAISGAIQVVLSGRPPSRASQDAFMVEFRDPNAVSRWADKVPGGREAFARVMVARGKLGDPGRVIYNPVQPVGIDGSKPRASTFSNGTIEIYPSAFDLNYYDFGSALYHEYVHLARFEVYAQSNFRYSMNTQPQYMMEAEAYGKMLTPSNPFFDGMSKRFSLEMRGNDSQVGFGGLSEANQARALAGQYNCAAAPGC</sequence>
<dbReference type="PANTHER" id="PTHR32305">
    <property type="match status" value="1"/>
</dbReference>
<dbReference type="SUPFAM" id="SSF69318">
    <property type="entry name" value="Integrin alpha N-terminal domain"/>
    <property type="match status" value="2"/>
</dbReference>
<keyword evidence="5" id="KW-0843">Virulence</keyword>
<dbReference type="GO" id="GO:0005737">
    <property type="term" value="C:cytoplasm"/>
    <property type="evidence" value="ECO:0007669"/>
    <property type="project" value="InterPro"/>
</dbReference>
<dbReference type="InterPro" id="IPR028994">
    <property type="entry name" value="Integrin_alpha_N"/>
</dbReference>
<feature type="domain" description="Insecticide toxin TcdB middle/N-terminal" evidence="6">
    <location>
        <begin position="796"/>
        <end position="952"/>
    </location>
</feature>
<accession>A0A3M8SWV1</accession>
<name>A0A3M8SWV1_9GAMM</name>
<dbReference type="NCBIfam" id="TIGR03696">
    <property type="entry name" value="Rhs_assc_core"/>
    <property type="match status" value="1"/>
</dbReference>
<protein>
    <submittedName>
        <fullName evidence="8">Uncharacterized protein</fullName>
    </submittedName>
</protein>
<evidence type="ECO:0000256" key="3">
    <source>
        <dbReference type="ARBA" id="ARBA00022729"/>
    </source>
</evidence>
<evidence type="ECO:0000259" key="7">
    <source>
        <dbReference type="Pfam" id="PF25023"/>
    </source>
</evidence>
<evidence type="ECO:0000313" key="9">
    <source>
        <dbReference type="Proteomes" id="UP000267049"/>
    </source>
</evidence>
<dbReference type="InterPro" id="IPR013517">
    <property type="entry name" value="FG-GAP"/>
</dbReference>
<evidence type="ECO:0000256" key="2">
    <source>
        <dbReference type="ARBA" id="ARBA00022525"/>
    </source>
</evidence>
<dbReference type="InterPro" id="IPR003284">
    <property type="entry name" value="Sal_SpvB"/>
</dbReference>
<comment type="caution">
    <text evidence="8">The sequence shown here is derived from an EMBL/GenBank/DDBJ whole genome shotgun (WGS) entry which is preliminary data.</text>
</comment>
<dbReference type="PANTHER" id="PTHR32305:SF15">
    <property type="entry name" value="PROTEIN RHSA-RELATED"/>
    <property type="match status" value="1"/>
</dbReference>
<dbReference type="Gene3D" id="2.180.10.10">
    <property type="entry name" value="RHS repeat-associated core"/>
    <property type="match status" value="2"/>
</dbReference>
<dbReference type="Pfam" id="PF13517">
    <property type="entry name" value="FG-GAP_3"/>
    <property type="match status" value="1"/>
</dbReference>
<evidence type="ECO:0000256" key="4">
    <source>
        <dbReference type="ARBA" id="ARBA00022737"/>
    </source>
</evidence>
<dbReference type="Pfam" id="PF25023">
    <property type="entry name" value="TEN_YD-shell"/>
    <property type="match status" value="1"/>
</dbReference>
<gene>
    <name evidence="8" type="ORF">EER27_05890</name>
</gene>
<reference evidence="8 9" key="1">
    <citation type="submission" date="2018-11" db="EMBL/GenBank/DDBJ databases">
        <title>Lysobacter cryohumiis sp. nov., isolated from soil in the Tianshan Mountains, Xinjiang, China.</title>
        <authorList>
            <person name="Luo Y."/>
            <person name="Sheng H."/>
        </authorList>
    </citation>
    <scope>NUCLEOTIDE SEQUENCE [LARGE SCALE GENOMIC DNA]</scope>
    <source>
        <strain evidence="8 9">ZS60</strain>
    </source>
</reference>
<dbReference type="InterPro" id="IPR056823">
    <property type="entry name" value="TEN-like_YD-shell"/>
</dbReference>
<keyword evidence="3" id="KW-0732">Signal</keyword>
<feature type="domain" description="Teneurin-like YD-shell" evidence="7">
    <location>
        <begin position="1911"/>
        <end position="2018"/>
    </location>
</feature>
<evidence type="ECO:0000313" key="8">
    <source>
        <dbReference type="EMBL" id="RNF85293.1"/>
    </source>
</evidence>
<keyword evidence="9" id="KW-1185">Reference proteome</keyword>